<evidence type="ECO:0000313" key="2">
    <source>
        <dbReference type="Proteomes" id="UP000242687"/>
    </source>
</evidence>
<gene>
    <name evidence="1" type="ORF">CLV57_3388</name>
</gene>
<dbReference type="Proteomes" id="UP000242687">
    <property type="component" value="Unassembled WGS sequence"/>
</dbReference>
<organism evidence="1 2">
    <name type="scientific">Mucilaginibacter auburnensis</name>
    <dbReference type="NCBI Taxonomy" id="1457233"/>
    <lineage>
        <taxon>Bacteria</taxon>
        <taxon>Pseudomonadati</taxon>
        <taxon>Bacteroidota</taxon>
        <taxon>Sphingobacteriia</taxon>
        <taxon>Sphingobacteriales</taxon>
        <taxon>Sphingobacteriaceae</taxon>
        <taxon>Mucilaginibacter</taxon>
    </lineage>
</organism>
<dbReference type="AlphaFoldDB" id="A0A2H9VPJ7"/>
<evidence type="ECO:0000313" key="1">
    <source>
        <dbReference type="EMBL" id="PJJ80241.1"/>
    </source>
</evidence>
<protein>
    <recommendedName>
        <fullName evidence="3">MalT-like TPR region domain-containing protein</fullName>
    </recommendedName>
</protein>
<dbReference type="EMBL" id="PGFJ01000002">
    <property type="protein sequence ID" value="PJJ80241.1"/>
    <property type="molecule type" value="Genomic_DNA"/>
</dbReference>
<evidence type="ECO:0008006" key="3">
    <source>
        <dbReference type="Google" id="ProtNLM"/>
    </source>
</evidence>
<sequence length="204" mass="22950">MRFYLLIACCAISLNTSAQFWKKKVRYPAIAQVPAFVAPAFNLAHTNVKSLPLLNFKLPVVFDFDKVEQAVMKQAKHNMRFRVYQEAGYNFSDLAKLYLLHNRYSEAKWYLLQSNALTHDTKLLLGNLLVLAGIKTDLGEVALAKTDLQQARALAANSGLKADVAEIDKRLLLLNNQKAVTVKPELRYSEAVEAAARQKKTLLN</sequence>
<keyword evidence="2" id="KW-1185">Reference proteome</keyword>
<dbReference type="OrthoDB" id="789253at2"/>
<comment type="caution">
    <text evidence="1">The sequence shown here is derived from an EMBL/GenBank/DDBJ whole genome shotgun (WGS) entry which is preliminary data.</text>
</comment>
<name>A0A2H9VPJ7_9SPHI</name>
<reference evidence="1 2" key="1">
    <citation type="submission" date="2017-11" db="EMBL/GenBank/DDBJ databases">
        <title>Genomic Encyclopedia of Archaeal and Bacterial Type Strains, Phase II (KMG-II): From Individual Species to Whole Genera.</title>
        <authorList>
            <person name="Goeker M."/>
        </authorList>
    </citation>
    <scope>NUCLEOTIDE SEQUENCE [LARGE SCALE GENOMIC DNA]</scope>
    <source>
        <strain evidence="1 2">DSM 28175</strain>
    </source>
</reference>
<accession>A0A2H9VPJ7</accession>
<proteinExistence type="predicted"/>
<dbReference type="RefSeq" id="WP_100342529.1">
    <property type="nucleotide sequence ID" value="NZ_PGFJ01000002.1"/>
</dbReference>